<dbReference type="InterPro" id="IPR005312">
    <property type="entry name" value="DUF1759"/>
</dbReference>
<proteinExistence type="predicted"/>
<gene>
    <name evidence="1" type="primary">AVEN_202940_1</name>
    <name evidence="1" type="ORF">NPIL_271731</name>
</gene>
<dbReference type="EMBL" id="BMAW01039463">
    <property type="protein sequence ID" value="GFU55952.1"/>
    <property type="molecule type" value="Genomic_DNA"/>
</dbReference>
<comment type="caution">
    <text evidence="1">The sequence shown here is derived from an EMBL/GenBank/DDBJ whole genome shotgun (WGS) entry which is preliminary data.</text>
</comment>
<protein>
    <submittedName>
        <fullName evidence="1">Uncharacterized protein</fullName>
    </submittedName>
</protein>
<dbReference type="AlphaFoldDB" id="A0A8X6QY25"/>
<dbReference type="Proteomes" id="UP000887013">
    <property type="component" value="Unassembled WGS sequence"/>
</dbReference>
<evidence type="ECO:0000313" key="1">
    <source>
        <dbReference type="EMBL" id="GFU55952.1"/>
    </source>
</evidence>
<sequence length="95" mass="11239">MIQHESAKDLQSLIDCIDKSLRALKVLGYERKKLTDIMLVNIILSKLDRDNRKQFEYTLKHTEVPRLDNLIQFLENRSTILQRIVARIQNPDTYV</sequence>
<evidence type="ECO:0000313" key="2">
    <source>
        <dbReference type="Proteomes" id="UP000887013"/>
    </source>
</evidence>
<dbReference type="Pfam" id="PF03564">
    <property type="entry name" value="DUF1759"/>
    <property type="match status" value="1"/>
</dbReference>
<reference evidence="1" key="1">
    <citation type="submission" date="2020-08" db="EMBL/GenBank/DDBJ databases">
        <title>Multicomponent nature underlies the extraordinary mechanical properties of spider dragline silk.</title>
        <authorList>
            <person name="Kono N."/>
            <person name="Nakamura H."/>
            <person name="Mori M."/>
            <person name="Yoshida Y."/>
            <person name="Ohtoshi R."/>
            <person name="Malay A.D."/>
            <person name="Moran D.A.P."/>
            <person name="Tomita M."/>
            <person name="Numata K."/>
            <person name="Arakawa K."/>
        </authorList>
    </citation>
    <scope>NUCLEOTIDE SEQUENCE</scope>
</reference>
<dbReference type="OrthoDB" id="7444419at2759"/>
<keyword evidence="2" id="KW-1185">Reference proteome</keyword>
<accession>A0A8X6QY25</accession>
<name>A0A8X6QY25_NEPPI</name>
<organism evidence="1 2">
    <name type="scientific">Nephila pilipes</name>
    <name type="common">Giant wood spider</name>
    <name type="synonym">Nephila maculata</name>
    <dbReference type="NCBI Taxonomy" id="299642"/>
    <lineage>
        <taxon>Eukaryota</taxon>
        <taxon>Metazoa</taxon>
        <taxon>Ecdysozoa</taxon>
        <taxon>Arthropoda</taxon>
        <taxon>Chelicerata</taxon>
        <taxon>Arachnida</taxon>
        <taxon>Araneae</taxon>
        <taxon>Araneomorphae</taxon>
        <taxon>Entelegynae</taxon>
        <taxon>Araneoidea</taxon>
        <taxon>Nephilidae</taxon>
        <taxon>Nephila</taxon>
    </lineage>
</organism>